<feature type="short sequence motif" description="VHIID" evidence="3">
    <location>
        <begin position="135"/>
        <end position="139"/>
    </location>
</feature>
<gene>
    <name evidence="4" type="ORF">Ccrd_005508</name>
</gene>
<evidence type="ECO:0000313" key="4">
    <source>
        <dbReference type="EMBL" id="KVH92479.1"/>
    </source>
</evidence>
<protein>
    <submittedName>
        <fullName evidence="4">Transcription factor GRAS</fullName>
    </submittedName>
</protein>
<dbReference type="InterPro" id="IPR005202">
    <property type="entry name" value="TF_GRAS"/>
</dbReference>
<dbReference type="PANTHER" id="PTHR31636">
    <property type="entry name" value="OSJNBA0084A10.13 PROTEIN-RELATED"/>
    <property type="match status" value="1"/>
</dbReference>
<organism evidence="4 5">
    <name type="scientific">Cynara cardunculus var. scolymus</name>
    <name type="common">Globe artichoke</name>
    <name type="synonym">Cynara scolymus</name>
    <dbReference type="NCBI Taxonomy" id="59895"/>
    <lineage>
        <taxon>Eukaryota</taxon>
        <taxon>Viridiplantae</taxon>
        <taxon>Streptophyta</taxon>
        <taxon>Embryophyta</taxon>
        <taxon>Tracheophyta</taxon>
        <taxon>Spermatophyta</taxon>
        <taxon>Magnoliopsida</taxon>
        <taxon>eudicotyledons</taxon>
        <taxon>Gunneridae</taxon>
        <taxon>Pentapetalae</taxon>
        <taxon>asterids</taxon>
        <taxon>campanulids</taxon>
        <taxon>Asterales</taxon>
        <taxon>Asteraceae</taxon>
        <taxon>Carduoideae</taxon>
        <taxon>Cardueae</taxon>
        <taxon>Carduinae</taxon>
        <taxon>Cynara</taxon>
    </lineage>
</organism>
<reference evidence="4 5" key="1">
    <citation type="journal article" date="2016" name="Sci. Rep.">
        <title>The genome sequence of the outbreeding globe artichoke constructed de novo incorporating a phase-aware low-pass sequencing strategy of F1 progeny.</title>
        <authorList>
            <person name="Scaglione D."/>
            <person name="Reyes-Chin-Wo S."/>
            <person name="Acquadro A."/>
            <person name="Froenicke L."/>
            <person name="Portis E."/>
            <person name="Beitel C."/>
            <person name="Tirone M."/>
            <person name="Mauro R."/>
            <person name="Lo Monaco A."/>
            <person name="Mauromicale G."/>
            <person name="Faccioli P."/>
            <person name="Cattivelli L."/>
            <person name="Rieseberg L."/>
            <person name="Michelmore R."/>
            <person name="Lanteri S."/>
        </authorList>
    </citation>
    <scope>NUCLEOTIDE SEQUENCE [LARGE SCALE GENOMIC DNA]</scope>
    <source>
        <strain evidence="4">2C</strain>
    </source>
</reference>
<comment type="similarity">
    <text evidence="3">Belongs to the GRAS family.</text>
</comment>
<dbReference type="OrthoDB" id="1913536at2759"/>
<evidence type="ECO:0000313" key="5">
    <source>
        <dbReference type="Proteomes" id="UP000243975"/>
    </source>
</evidence>
<dbReference type="OMA" id="WANDILM"/>
<keyword evidence="2" id="KW-0804">Transcription</keyword>
<keyword evidence="1" id="KW-0805">Transcription regulation</keyword>
<dbReference type="Gramene" id="KVH92479">
    <property type="protein sequence ID" value="KVH92479"/>
    <property type="gene ID" value="Ccrd_005508"/>
</dbReference>
<comment type="caution">
    <text evidence="4">The sequence shown here is derived from an EMBL/GenBank/DDBJ whole genome shotgun (WGS) entry which is preliminary data.</text>
</comment>
<sequence>MDHHQQYFSPPPHHHDSVSANTWPSVLLMEAAHAVAEKNHHRLKHLMWLLNELSSPYGDTNQKLSAYFLQSLFTCIMDSGDRCYQILSSAADKMLSFESTRNMELKFQEVSPWTTFGHVACNGAIMEAFNGKTKLHIIDVSTTYCTQWPTFMDAIATGTDQTPHLRLTTVIAAKFCGAGVQKVMREISHRMEKFARLMGVPFKLNVLHHSGDLSELNMKRLDIQDDEALAINLNGTFRSVCSHRRDHLLSMFHGLNPNILTIVEEEADLNMGSFNGFEFLKGFQECLRWFRVYFEALDESFPTTSSQRLMLERSAGRAVMNLVACSPEESVERRETAAKWSSRLHACGFSPVRCRDEVSDDVVALLRRYREGWSTNTAETVAGIFLRWKETPVVWASAWKPI</sequence>
<dbReference type="AlphaFoldDB" id="A0A103XKP6"/>
<proteinExistence type="inferred from homology"/>
<accession>A0A103XKP6</accession>
<dbReference type="Pfam" id="PF03514">
    <property type="entry name" value="GRAS"/>
    <property type="match status" value="1"/>
</dbReference>
<comment type="caution">
    <text evidence="3">Lacks conserved residue(s) required for the propagation of feature annotation.</text>
</comment>
<keyword evidence="5" id="KW-1185">Reference proteome</keyword>
<dbReference type="Proteomes" id="UP000243975">
    <property type="component" value="Unassembled WGS sequence"/>
</dbReference>
<dbReference type="STRING" id="59895.A0A103XKP6"/>
<dbReference type="EMBL" id="LEKV01004817">
    <property type="protein sequence ID" value="KVH92479.1"/>
    <property type="molecule type" value="Genomic_DNA"/>
</dbReference>
<evidence type="ECO:0000256" key="2">
    <source>
        <dbReference type="ARBA" id="ARBA00023163"/>
    </source>
</evidence>
<feature type="region of interest" description="SAW" evidence="3">
    <location>
        <begin position="324"/>
        <end position="400"/>
    </location>
</feature>
<evidence type="ECO:0000256" key="3">
    <source>
        <dbReference type="PROSITE-ProRule" id="PRU01191"/>
    </source>
</evidence>
<name>A0A103XKP6_CYNCS</name>
<dbReference type="PROSITE" id="PS50985">
    <property type="entry name" value="GRAS"/>
    <property type="match status" value="1"/>
</dbReference>
<evidence type="ECO:0000256" key="1">
    <source>
        <dbReference type="ARBA" id="ARBA00023015"/>
    </source>
</evidence>